<accession>A0A098DA07</accession>
<reference evidence="2 3" key="1">
    <citation type="journal article" date="2007" name="Science">
        <title>The Fusarium graminearum genome reveals a link between localized polymorphism and pathogen specialization.</title>
        <authorList>
            <person name="Cuomo C.A."/>
            <person name="Gueldener U."/>
            <person name="Xu J.-R."/>
            <person name="Trail F."/>
            <person name="Turgeon B.G."/>
            <person name="Di Pietro A."/>
            <person name="Walton J.D."/>
            <person name="Ma L.-J."/>
            <person name="Baker S.E."/>
            <person name="Rep M."/>
            <person name="Adam G."/>
            <person name="Antoniw J."/>
            <person name="Baldwin T."/>
            <person name="Calvo S.E."/>
            <person name="Chang Y.-L."/>
            <person name="DeCaprio D."/>
            <person name="Gale L.R."/>
            <person name="Gnerre S."/>
            <person name="Goswami R.S."/>
            <person name="Hammond-Kosack K."/>
            <person name="Harris L.J."/>
            <person name="Hilburn K."/>
            <person name="Kennell J.C."/>
            <person name="Kroken S."/>
            <person name="Magnuson J.K."/>
            <person name="Mannhaupt G."/>
            <person name="Mauceli E.W."/>
            <person name="Mewes H.-W."/>
            <person name="Mitterbauer R."/>
            <person name="Muehlbauer G."/>
            <person name="Muensterkoetter M."/>
            <person name="Nelson D."/>
            <person name="O'Donnell K."/>
            <person name="Ouellet T."/>
            <person name="Qi W."/>
            <person name="Quesneville H."/>
            <person name="Roncero M.I.G."/>
            <person name="Seong K.-Y."/>
            <person name="Tetko I.V."/>
            <person name="Urban M."/>
            <person name="Waalwijk C."/>
            <person name="Ward T.J."/>
            <person name="Yao J."/>
            <person name="Birren B.W."/>
            <person name="Kistler H.C."/>
        </authorList>
    </citation>
    <scope>NUCLEOTIDE SEQUENCE [LARGE SCALE GENOMIC DNA]</scope>
    <source>
        <strain evidence="3">ATCC MYA-4620 / CBS 123657 / FGSC 9075 / NRRL 31084 / PH-1</strain>
        <strain evidence="2">PH-1 / ATCC MYA-4620 / FGSC 9075 / NRRL 31084</strain>
    </source>
</reference>
<reference evidence="2 3" key="2">
    <citation type="journal article" date="2010" name="Nature">
        <title>Comparative genomics reveals mobile pathogenicity chromosomes in Fusarium.</title>
        <authorList>
            <person name="Ma L.J."/>
            <person name="van der Does H.C."/>
            <person name="Borkovich K.A."/>
            <person name="Coleman J.J."/>
            <person name="Daboussi M.J."/>
            <person name="Di Pietro A."/>
            <person name="Dufresne M."/>
            <person name="Freitag M."/>
            <person name="Grabherr M."/>
            <person name="Henrissat B."/>
            <person name="Houterman P.M."/>
            <person name="Kang S."/>
            <person name="Shim W.B."/>
            <person name="Woloshuk C."/>
            <person name="Xie X."/>
            <person name="Xu J.R."/>
            <person name="Antoniw J."/>
            <person name="Baker S.E."/>
            <person name="Bluhm B.H."/>
            <person name="Breakspear A."/>
            <person name="Brown D.W."/>
            <person name="Butchko R.A."/>
            <person name="Chapman S."/>
            <person name="Coulson R."/>
            <person name="Coutinho P.M."/>
            <person name="Danchin E.G."/>
            <person name="Diener A."/>
            <person name="Gale L.R."/>
            <person name="Gardiner D.M."/>
            <person name="Goff S."/>
            <person name="Hammond-Kosack K.E."/>
            <person name="Hilburn K."/>
            <person name="Hua-Van A."/>
            <person name="Jonkers W."/>
            <person name="Kazan K."/>
            <person name="Kodira C.D."/>
            <person name="Koehrsen M."/>
            <person name="Kumar L."/>
            <person name="Lee Y.H."/>
            <person name="Li L."/>
            <person name="Manners J.M."/>
            <person name="Miranda-Saavedra D."/>
            <person name="Mukherjee M."/>
            <person name="Park G."/>
            <person name="Park J."/>
            <person name="Park S.Y."/>
            <person name="Proctor R.H."/>
            <person name="Regev A."/>
            <person name="Ruiz-Roldan M.C."/>
            <person name="Sain D."/>
            <person name="Sakthikumar S."/>
            <person name="Sykes S."/>
            <person name="Schwartz D.C."/>
            <person name="Turgeon B.G."/>
            <person name="Wapinski I."/>
            <person name="Yoder O."/>
            <person name="Young S."/>
            <person name="Zeng Q."/>
            <person name="Zhou S."/>
            <person name="Galagan J."/>
            <person name="Cuomo C.A."/>
            <person name="Kistler H.C."/>
            <person name="Rep M."/>
        </authorList>
    </citation>
    <scope>GENOME REANNOTATION</scope>
    <source>
        <strain evidence="3">ATCC MYA-4620 / CBS 123657 / FGSC 9075 / NRRL 31084 / PH-1</strain>
        <strain evidence="2">PH-1 / ATCC MYA-4620 / FGSC 9075 / NRRL 31084</strain>
    </source>
</reference>
<dbReference type="EMBL" id="HG970332">
    <property type="protein sequence ID" value="CEF75310.1"/>
    <property type="molecule type" value="Genomic_DNA"/>
</dbReference>
<name>I1SA00_GIBZE</name>
<gene>
    <name evidence="1" type="ORF">FGRAMPH1_01T07011</name>
</gene>
<protein>
    <submittedName>
        <fullName evidence="1">Chromosome 1, complete genome</fullName>
    </submittedName>
</protein>
<reference evidence="2" key="4">
    <citation type="submission" date="2017-01" db="UniProtKB">
        <authorList>
            <consortium name="EnsemblFungi"/>
        </authorList>
    </citation>
    <scope>IDENTIFICATION</scope>
    <source>
        <strain evidence="2">PH-1 / ATCC MYA-4620 / FGSC 9075 / NRRL 31084</strain>
    </source>
</reference>
<reference evidence="1 3" key="3">
    <citation type="journal article" date="2015" name="BMC Genomics">
        <title>The completed genome sequence of the pathogenic ascomycete fungus Fusarium graminearum.</title>
        <authorList>
            <person name="King R."/>
            <person name="Urban M."/>
            <person name="Hammond-Kosack M.C."/>
            <person name="Hassani-Pak K."/>
            <person name="Hammond-Kosack K.E."/>
        </authorList>
    </citation>
    <scope>NUCLEOTIDE SEQUENCE [LARGE SCALE GENOMIC DNA]</scope>
    <source>
        <strain evidence="3">ATCC MYA-4620 / CBS 123657 / FGSC 9075 / NRRL 31084 / PH-1</strain>
        <strain evidence="1">PH-1</strain>
    </source>
</reference>
<dbReference type="KEGG" id="fgr:FGSG_13681"/>
<dbReference type="AlphaFoldDB" id="I1SA00"/>
<dbReference type="VEuPathDB" id="FungiDB:FGRAMPH1_01G07011"/>
<evidence type="ECO:0000313" key="2">
    <source>
        <dbReference type="EnsemblFungi" id="CEF75310"/>
    </source>
</evidence>
<dbReference type="HOGENOM" id="CLU_2038294_0_0_1"/>
<dbReference type="Proteomes" id="UP000070720">
    <property type="component" value="Chromosome 1"/>
</dbReference>
<evidence type="ECO:0000313" key="1">
    <source>
        <dbReference type="EMBL" id="CEF75310.1"/>
    </source>
</evidence>
<proteinExistence type="predicted"/>
<sequence>MDLMQALSPCLMVSTPGFTSFAVPPLDLRKSIFCSSWFLNEIKTANAIASRPEEHCAVTCLHDLTVCFTNTVIAPHPVVALTDIFETGSRVIFAESLSTCALRCISCTVRHQLSLKRNGCW</sequence>
<accession>I1SA00</accession>
<dbReference type="RefSeq" id="XP_011318908.1">
    <property type="nucleotide sequence ID" value="XM_011320606.1"/>
</dbReference>
<dbReference type="InParanoid" id="I1SA00"/>
<evidence type="ECO:0000313" key="3">
    <source>
        <dbReference type="Proteomes" id="UP000070720"/>
    </source>
</evidence>
<keyword evidence="3" id="KW-1185">Reference proteome</keyword>
<dbReference type="EnsemblFungi" id="CEF75310">
    <property type="protein sequence ID" value="CEF75310"/>
    <property type="gene ID" value="FGRRES_13681"/>
</dbReference>
<organism evidence="1 3">
    <name type="scientific">Gibberella zeae (strain ATCC MYA-4620 / CBS 123657 / FGSC 9075 / NRRL 31084 / PH-1)</name>
    <name type="common">Wheat head blight fungus</name>
    <name type="synonym">Fusarium graminearum</name>
    <dbReference type="NCBI Taxonomy" id="229533"/>
    <lineage>
        <taxon>Eukaryota</taxon>
        <taxon>Fungi</taxon>
        <taxon>Dikarya</taxon>
        <taxon>Ascomycota</taxon>
        <taxon>Pezizomycotina</taxon>
        <taxon>Sordariomycetes</taxon>
        <taxon>Hypocreomycetidae</taxon>
        <taxon>Hypocreales</taxon>
        <taxon>Nectriaceae</taxon>
        <taxon>Fusarium</taxon>
    </lineage>
</organism>